<name>A0A9D1PQG1_9FIRM</name>
<dbReference type="GO" id="GO:0004222">
    <property type="term" value="F:metalloendopeptidase activity"/>
    <property type="evidence" value="ECO:0007669"/>
    <property type="project" value="InterPro"/>
</dbReference>
<feature type="transmembrane region" description="Helical" evidence="11">
    <location>
        <begin position="225"/>
        <end position="244"/>
    </location>
</feature>
<keyword evidence="5 11" id="KW-0812">Transmembrane</keyword>
<keyword evidence="10 11" id="KW-0472">Membrane</keyword>
<dbReference type="GO" id="GO:0046872">
    <property type="term" value="F:metal ion binding"/>
    <property type="evidence" value="ECO:0007669"/>
    <property type="project" value="UniProtKB-KW"/>
</dbReference>
<evidence type="ECO:0000259" key="12">
    <source>
        <dbReference type="PROSITE" id="PS50106"/>
    </source>
</evidence>
<evidence type="ECO:0000256" key="2">
    <source>
        <dbReference type="ARBA" id="ARBA00004141"/>
    </source>
</evidence>
<keyword evidence="4" id="KW-0645">Protease</keyword>
<organism evidence="13 14">
    <name type="scientific">Candidatus Monoglobus merdigallinarum</name>
    <dbReference type="NCBI Taxonomy" id="2838698"/>
    <lineage>
        <taxon>Bacteria</taxon>
        <taxon>Bacillati</taxon>
        <taxon>Bacillota</taxon>
        <taxon>Clostridia</taxon>
        <taxon>Monoglobales</taxon>
        <taxon>Monoglobaceae</taxon>
        <taxon>Monoglobus</taxon>
    </lineage>
</organism>
<dbReference type="Gene3D" id="2.30.42.10">
    <property type="match status" value="1"/>
</dbReference>
<dbReference type="AlphaFoldDB" id="A0A9D1PQG1"/>
<evidence type="ECO:0000256" key="10">
    <source>
        <dbReference type="ARBA" id="ARBA00023136"/>
    </source>
</evidence>
<dbReference type="PROSITE" id="PS50106">
    <property type="entry name" value="PDZ"/>
    <property type="match status" value="1"/>
</dbReference>
<evidence type="ECO:0000256" key="11">
    <source>
        <dbReference type="RuleBase" id="RU362031"/>
    </source>
</evidence>
<sequence length="351" mass="38698">MSTFLTIIAAIIIFGIIIFVHELGHFITARIFGVAVNEFAIGMGPVIYKKQGKKTLYSLRAIPMGGFCAMEAEDEESPRPDAFTNKKPWQRMIILAAGAGMNLILGFLIVVIIVTASAVQTGGIVSTTIESVEAESDAARFLQPGDRIVGINGTRVNIKRDLSFELSMYDGTGECELKFRRDGETYTETFTPMEVTLEDGTPYYLVGFTVQQSPINLWTVVRESFYQTIWMVKLVFVSLGMLFTGEAGVSDMSGPVGVVSAMSTVAQTGLLDFIFFAGFLAVNIGVMNLLPLPALDGGRIFFVLIEMIFRRPIPREKEGYVHFIGFVLLIALMLFVTWNDIVRLFTGGFNI</sequence>
<dbReference type="PANTHER" id="PTHR42837:SF2">
    <property type="entry name" value="MEMBRANE METALLOPROTEASE ARASP2, CHLOROPLASTIC-RELATED"/>
    <property type="match status" value="1"/>
</dbReference>
<reference evidence="13" key="2">
    <citation type="submission" date="2021-04" db="EMBL/GenBank/DDBJ databases">
        <authorList>
            <person name="Gilroy R."/>
        </authorList>
    </citation>
    <scope>NUCLEOTIDE SEQUENCE</scope>
    <source>
        <strain evidence="13">5790</strain>
    </source>
</reference>
<comment type="cofactor">
    <cofactor evidence="1 11">
        <name>Zn(2+)</name>
        <dbReference type="ChEBI" id="CHEBI:29105"/>
    </cofactor>
</comment>
<reference evidence="13" key="1">
    <citation type="journal article" date="2021" name="PeerJ">
        <title>Extensive microbial diversity within the chicken gut microbiome revealed by metagenomics and culture.</title>
        <authorList>
            <person name="Gilroy R."/>
            <person name="Ravi A."/>
            <person name="Getino M."/>
            <person name="Pursley I."/>
            <person name="Horton D.L."/>
            <person name="Alikhan N.F."/>
            <person name="Baker D."/>
            <person name="Gharbi K."/>
            <person name="Hall N."/>
            <person name="Watson M."/>
            <person name="Adriaenssens E.M."/>
            <person name="Foster-Nyarko E."/>
            <person name="Jarju S."/>
            <person name="Secka A."/>
            <person name="Antonio M."/>
            <person name="Oren A."/>
            <person name="Chaudhuri R.R."/>
            <person name="La Ragione R."/>
            <person name="Hildebrand F."/>
            <person name="Pallen M.J."/>
        </authorList>
    </citation>
    <scope>NUCLEOTIDE SEQUENCE</scope>
    <source>
        <strain evidence="13">5790</strain>
    </source>
</reference>
<dbReference type="EMBL" id="DXIJ01000041">
    <property type="protein sequence ID" value="HIV85588.1"/>
    <property type="molecule type" value="Genomic_DNA"/>
</dbReference>
<keyword evidence="8 11" id="KW-1133">Transmembrane helix</keyword>
<feature type="transmembrane region" description="Helical" evidence="11">
    <location>
        <begin position="93"/>
        <end position="116"/>
    </location>
</feature>
<dbReference type="InterPro" id="IPR036034">
    <property type="entry name" value="PDZ_sf"/>
</dbReference>
<dbReference type="CDD" id="cd06163">
    <property type="entry name" value="S2P-M50_PDZ_RseP-like"/>
    <property type="match status" value="1"/>
</dbReference>
<dbReference type="EC" id="3.4.24.-" evidence="11"/>
<evidence type="ECO:0000256" key="4">
    <source>
        <dbReference type="ARBA" id="ARBA00022670"/>
    </source>
</evidence>
<dbReference type="GO" id="GO:0006508">
    <property type="term" value="P:proteolysis"/>
    <property type="evidence" value="ECO:0007669"/>
    <property type="project" value="UniProtKB-KW"/>
</dbReference>
<evidence type="ECO:0000313" key="13">
    <source>
        <dbReference type="EMBL" id="HIV85588.1"/>
    </source>
</evidence>
<dbReference type="Pfam" id="PF02163">
    <property type="entry name" value="Peptidase_M50"/>
    <property type="match status" value="1"/>
</dbReference>
<feature type="transmembrane region" description="Helical" evidence="11">
    <location>
        <begin position="27"/>
        <end position="48"/>
    </location>
</feature>
<dbReference type="InterPro" id="IPR004387">
    <property type="entry name" value="Pept_M50_Zn"/>
</dbReference>
<dbReference type="GO" id="GO:0016020">
    <property type="term" value="C:membrane"/>
    <property type="evidence" value="ECO:0007669"/>
    <property type="project" value="UniProtKB-SubCell"/>
</dbReference>
<keyword evidence="11" id="KW-0479">Metal-binding</keyword>
<keyword evidence="7 11" id="KW-0862">Zinc</keyword>
<evidence type="ECO:0000256" key="5">
    <source>
        <dbReference type="ARBA" id="ARBA00022692"/>
    </source>
</evidence>
<dbReference type="NCBIfam" id="TIGR00054">
    <property type="entry name" value="RIP metalloprotease RseP"/>
    <property type="match status" value="1"/>
</dbReference>
<dbReference type="InterPro" id="IPR008915">
    <property type="entry name" value="Peptidase_M50"/>
</dbReference>
<keyword evidence="6 11" id="KW-0378">Hydrolase</keyword>
<keyword evidence="9 11" id="KW-0482">Metalloprotease</keyword>
<dbReference type="PANTHER" id="PTHR42837">
    <property type="entry name" value="REGULATOR OF SIGMA-E PROTEASE RSEP"/>
    <property type="match status" value="1"/>
</dbReference>
<proteinExistence type="inferred from homology"/>
<evidence type="ECO:0000256" key="3">
    <source>
        <dbReference type="ARBA" id="ARBA00007931"/>
    </source>
</evidence>
<evidence type="ECO:0000256" key="7">
    <source>
        <dbReference type="ARBA" id="ARBA00022833"/>
    </source>
</evidence>
<evidence type="ECO:0000256" key="1">
    <source>
        <dbReference type="ARBA" id="ARBA00001947"/>
    </source>
</evidence>
<accession>A0A9D1PQG1</accession>
<dbReference type="SUPFAM" id="SSF50156">
    <property type="entry name" value="PDZ domain-like"/>
    <property type="match status" value="1"/>
</dbReference>
<evidence type="ECO:0000256" key="6">
    <source>
        <dbReference type="ARBA" id="ARBA00022801"/>
    </source>
</evidence>
<dbReference type="InterPro" id="IPR001478">
    <property type="entry name" value="PDZ"/>
</dbReference>
<protein>
    <recommendedName>
        <fullName evidence="11">Zinc metalloprotease</fullName>
        <ecNumber evidence="11">3.4.24.-</ecNumber>
    </recommendedName>
</protein>
<feature type="transmembrane region" description="Helical" evidence="11">
    <location>
        <begin position="256"/>
        <end position="282"/>
    </location>
</feature>
<dbReference type="Proteomes" id="UP000824162">
    <property type="component" value="Unassembled WGS sequence"/>
</dbReference>
<gene>
    <name evidence="13" type="primary">rseP</name>
    <name evidence="13" type="ORF">H9900_02125</name>
</gene>
<evidence type="ECO:0000256" key="9">
    <source>
        <dbReference type="ARBA" id="ARBA00023049"/>
    </source>
</evidence>
<feature type="domain" description="PDZ" evidence="12">
    <location>
        <begin position="92"/>
        <end position="156"/>
    </location>
</feature>
<evidence type="ECO:0000313" key="14">
    <source>
        <dbReference type="Proteomes" id="UP000824162"/>
    </source>
</evidence>
<comment type="similarity">
    <text evidence="3 11">Belongs to the peptidase M50B family.</text>
</comment>
<feature type="transmembrane region" description="Helical" evidence="11">
    <location>
        <begin position="5"/>
        <end position="21"/>
    </location>
</feature>
<evidence type="ECO:0000256" key="8">
    <source>
        <dbReference type="ARBA" id="ARBA00022989"/>
    </source>
</evidence>
<comment type="caution">
    <text evidence="13">The sequence shown here is derived from an EMBL/GenBank/DDBJ whole genome shotgun (WGS) entry which is preliminary data.</text>
</comment>
<feature type="transmembrane region" description="Helical" evidence="11">
    <location>
        <begin position="320"/>
        <end position="338"/>
    </location>
</feature>
<comment type="subcellular location">
    <subcellularLocation>
        <location evidence="2">Membrane</location>
        <topology evidence="2">Multi-pass membrane protein</topology>
    </subcellularLocation>
</comment>